<comment type="caution">
    <text evidence="2">The sequence shown here is derived from an EMBL/GenBank/DDBJ whole genome shotgun (WGS) entry which is preliminary data.</text>
</comment>
<sequence>MWYSQDSPISESHCKYIQGEFLYTSNPEQLPEISNDFVVGSLPRQEEWLNLDDIDLKTSPSDYPPPSRPPPPPEKPGKVNQQANKVTNAFNRNLSMLLDDSTTSTSSSIKTVVDRKGKGILEESDSSTMRQPSAAVAEMKARDMKQQLEMEEVARAADELQHEFKKWAAGKQGNIRALLSSLQNILGPEFRWQPIPMTDLLDPGAVRKQYKRAALLVHPDKLQQKGASPRQKYIAEQVFGLLKEASRKFNSEELF</sequence>
<dbReference type="PANTHER" id="PTHR23172">
    <property type="entry name" value="AUXILIN/CYCLIN G-ASSOCIATED KINASE-RELATED"/>
    <property type="match status" value="1"/>
</dbReference>
<dbReference type="SUPFAM" id="SSF46565">
    <property type="entry name" value="Chaperone J-domain"/>
    <property type="match status" value="1"/>
</dbReference>
<feature type="compositionally biased region" description="Pro residues" evidence="1">
    <location>
        <begin position="62"/>
        <end position="74"/>
    </location>
</feature>
<evidence type="ECO:0000313" key="3">
    <source>
        <dbReference type="Proteomes" id="UP001633002"/>
    </source>
</evidence>
<protein>
    <recommendedName>
        <fullName evidence="4">J domain-containing protein</fullName>
    </recommendedName>
</protein>
<reference evidence="2 3" key="1">
    <citation type="submission" date="2024-09" db="EMBL/GenBank/DDBJ databases">
        <title>Chromosome-scale assembly of Riccia sorocarpa.</title>
        <authorList>
            <person name="Paukszto L."/>
        </authorList>
    </citation>
    <scope>NUCLEOTIDE SEQUENCE [LARGE SCALE GENOMIC DNA]</scope>
    <source>
        <strain evidence="2">LP-2024</strain>
        <tissue evidence="2">Aerial parts of the thallus</tissue>
    </source>
</reference>
<dbReference type="InterPro" id="IPR036869">
    <property type="entry name" value="J_dom_sf"/>
</dbReference>
<organism evidence="2 3">
    <name type="scientific">Riccia sorocarpa</name>
    <dbReference type="NCBI Taxonomy" id="122646"/>
    <lineage>
        <taxon>Eukaryota</taxon>
        <taxon>Viridiplantae</taxon>
        <taxon>Streptophyta</taxon>
        <taxon>Embryophyta</taxon>
        <taxon>Marchantiophyta</taxon>
        <taxon>Marchantiopsida</taxon>
        <taxon>Marchantiidae</taxon>
        <taxon>Marchantiales</taxon>
        <taxon>Ricciaceae</taxon>
        <taxon>Riccia</taxon>
    </lineage>
</organism>
<proteinExistence type="predicted"/>
<dbReference type="Gene3D" id="1.10.287.110">
    <property type="entry name" value="DnaJ domain"/>
    <property type="match status" value="1"/>
</dbReference>
<dbReference type="PANTHER" id="PTHR23172:SF19">
    <property type="entry name" value="J DOMAIN-CONTAINING PROTEIN"/>
    <property type="match status" value="1"/>
</dbReference>
<evidence type="ECO:0000313" key="2">
    <source>
        <dbReference type="EMBL" id="KAL3690942.1"/>
    </source>
</evidence>
<keyword evidence="3" id="KW-1185">Reference proteome</keyword>
<gene>
    <name evidence="2" type="ORF">R1sor_004593</name>
</gene>
<evidence type="ECO:0008006" key="4">
    <source>
        <dbReference type="Google" id="ProtNLM"/>
    </source>
</evidence>
<feature type="region of interest" description="Disordered" evidence="1">
    <location>
        <begin position="52"/>
        <end position="80"/>
    </location>
</feature>
<dbReference type="Proteomes" id="UP001633002">
    <property type="component" value="Unassembled WGS sequence"/>
</dbReference>
<dbReference type="EMBL" id="JBJQOH010000003">
    <property type="protein sequence ID" value="KAL3690942.1"/>
    <property type="molecule type" value="Genomic_DNA"/>
</dbReference>
<dbReference type="AlphaFoldDB" id="A0ABD3HKM7"/>
<evidence type="ECO:0000256" key="1">
    <source>
        <dbReference type="SAM" id="MobiDB-lite"/>
    </source>
</evidence>
<name>A0ABD3HKM7_9MARC</name>
<accession>A0ABD3HKM7</accession>